<protein>
    <recommendedName>
        <fullName evidence="2">Bro-N domain-containing protein</fullName>
    </recommendedName>
</protein>
<sequence length="133" mass="15585">MKTTEKGRLSITTDRNNKQVVVFQPINNTIWMNRNELCELFGVYMQATNVAIDAIFKAKIFRVEDVCKCQRYVKGNRINYDITEVNLDVVVAMAFHLDSPNATLLRKWFMEQLMRPKRIDFSLLNTTQNYSLN</sequence>
<dbReference type="EMBL" id="SNRY01000425">
    <property type="protein sequence ID" value="KAA6340893.1"/>
    <property type="molecule type" value="Genomic_DNA"/>
</dbReference>
<evidence type="ECO:0000313" key="1">
    <source>
        <dbReference type="EMBL" id="KAA6340893.1"/>
    </source>
</evidence>
<dbReference type="AlphaFoldDB" id="A0A5J4S686"/>
<gene>
    <name evidence="1" type="ORF">EZS27_011260</name>
</gene>
<name>A0A5J4S686_9ZZZZ</name>
<dbReference type="PANTHER" id="PTHR35810:SF1">
    <property type="entry name" value="CYTOPLASMIC PROTEIN"/>
    <property type="match status" value="1"/>
</dbReference>
<evidence type="ECO:0008006" key="2">
    <source>
        <dbReference type="Google" id="ProtNLM"/>
    </source>
</evidence>
<dbReference type="PANTHER" id="PTHR35810">
    <property type="entry name" value="CYTOPLASMIC PROTEIN-RELATED"/>
    <property type="match status" value="1"/>
</dbReference>
<accession>A0A5J4S686</accession>
<proteinExistence type="predicted"/>
<organism evidence="1">
    <name type="scientific">termite gut metagenome</name>
    <dbReference type="NCBI Taxonomy" id="433724"/>
    <lineage>
        <taxon>unclassified sequences</taxon>
        <taxon>metagenomes</taxon>
        <taxon>organismal metagenomes</taxon>
    </lineage>
</organism>
<reference evidence="1" key="1">
    <citation type="submission" date="2019-03" db="EMBL/GenBank/DDBJ databases">
        <title>Single cell metagenomics reveals metabolic interactions within the superorganism composed of flagellate Streblomastix strix and complex community of Bacteroidetes bacteria on its surface.</title>
        <authorList>
            <person name="Treitli S.C."/>
            <person name="Kolisko M."/>
            <person name="Husnik F."/>
            <person name="Keeling P."/>
            <person name="Hampl V."/>
        </authorList>
    </citation>
    <scope>NUCLEOTIDE SEQUENCE</scope>
    <source>
        <strain evidence="1">STM</strain>
    </source>
</reference>
<comment type="caution">
    <text evidence="1">The sequence shown here is derived from an EMBL/GenBank/DDBJ whole genome shotgun (WGS) entry which is preliminary data.</text>
</comment>